<dbReference type="AlphaFoldDB" id="A0AAE1RJZ3"/>
<keyword evidence="2" id="KW-1185">Reference proteome</keyword>
<accession>A0AAE1RJZ3</accession>
<evidence type="ECO:0000313" key="1">
    <source>
        <dbReference type="EMBL" id="KAK4353041.1"/>
    </source>
</evidence>
<dbReference type="EMBL" id="JAVYJV010000015">
    <property type="protein sequence ID" value="KAK4353041.1"/>
    <property type="molecule type" value="Genomic_DNA"/>
</dbReference>
<gene>
    <name evidence="1" type="ORF">RND71_028559</name>
</gene>
<name>A0AAE1RJZ3_9SOLA</name>
<protein>
    <submittedName>
        <fullName evidence="1">Uncharacterized protein</fullName>
    </submittedName>
</protein>
<reference evidence="1" key="1">
    <citation type="submission" date="2023-12" db="EMBL/GenBank/DDBJ databases">
        <title>Genome assembly of Anisodus tanguticus.</title>
        <authorList>
            <person name="Wang Y.-J."/>
        </authorList>
    </citation>
    <scope>NUCLEOTIDE SEQUENCE</scope>
    <source>
        <strain evidence="1">KB-2021</strain>
        <tissue evidence="1">Leaf</tissue>
    </source>
</reference>
<organism evidence="1 2">
    <name type="scientific">Anisodus tanguticus</name>
    <dbReference type="NCBI Taxonomy" id="243964"/>
    <lineage>
        <taxon>Eukaryota</taxon>
        <taxon>Viridiplantae</taxon>
        <taxon>Streptophyta</taxon>
        <taxon>Embryophyta</taxon>
        <taxon>Tracheophyta</taxon>
        <taxon>Spermatophyta</taxon>
        <taxon>Magnoliopsida</taxon>
        <taxon>eudicotyledons</taxon>
        <taxon>Gunneridae</taxon>
        <taxon>Pentapetalae</taxon>
        <taxon>asterids</taxon>
        <taxon>lamiids</taxon>
        <taxon>Solanales</taxon>
        <taxon>Solanaceae</taxon>
        <taxon>Solanoideae</taxon>
        <taxon>Hyoscyameae</taxon>
        <taxon>Anisodus</taxon>
    </lineage>
</organism>
<dbReference type="Proteomes" id="UP001291623">
    <property type="component" value="Unassembled WGS sequence"/>
</dbReference>
<comment type="caution">
    <text evidence="1">The sequence shown here is derived from an EMBL/GenBank/DDBJ whole genome shotgun (WGS) entry which is preliminary data.</text>
</comment>
<evidence type="ECO:0000313" key="2">
    <source>
        <dbReference type="Proteomes" id="UP001291623"/>
    </source>
</evidence>
<proteinExistence type="predicted"/>
<sequence>MSVGEMWIDTIMDDSDYSVVDYQYHQLQISTASATGGGADDLIMIYLVRGLGSSKVFCLGWFGVSKSSTNSD</sequence>